<organism evidence="2 3">
    <name type="scientific">Desmophyllum pertusum</name>
    <dbReference type="NCBI Taxonomy" id="174260"/>
    <lineage>
        <taxon>Eukaryota</taxon>
        <taxon>Metazoa</taxon>
        <taxon>Cnidaria</taxon>
        <taxon>Anthozoa</taxon>
        <taxon>Hexacorallia</taxon>
        <taxon>Scleractinia</taxon>
        <taxon>Caryophylliina</taxon>
        <taxon>Caryophylliidae</taxon>
        <taxon>Desmophyllum</taxon>
    </lineage>
</organism>
<comment type="caution">
    <text evidence="2">The sequence shown here is derived from an EMBL/GenBank/DDBJ whole genome shotgun (WGS) entry which is preliminary data.</text>
</comment>
<proteinExistence type="predicted"/>
<evidence type="ECO:0000313" key="3">
    <source>
        <dbReference type="Proteomes" id="UP001163046"/>
    </source>
</evidence>
<keyword evidence="3" id="KW-1185">Reference proteome</keyword>
<evidence type="ECO:0000313" key="2">
    <source>
        <dbReference type="EMBL" id="KAJ7375142.1"/>
    </source>
</evidence>
<protein>
    <submittedName>
        <fullName evidence="2">Uncharacterized protein</fullName>
    </submittedName>
</protein>
<dbReference type="EMBL" id="MU826826">
    <property type="protein sequence ID" value="KAJ7375142.1"/>
    <property type="molecule type" value="Genomic_DNA"/>
</dbReference>
<feature type="region of interest" description="Disordered" evidence="1">
    <location>
        <begin position="32"/>
        <end position="87"/>
    </location>
</feature>
<gene>
    <name evidence="2" type="ORF">OS493_001880</name>
</gene>
<sequence length="108" mass="11538">MALSGHRSETSIRNYTVQTSFSTKRKMSETISKSLNNNKQMALVDDSGSSKSTDSDNESFVDPRIGGSSIGQLLDNPGPVATQTASTPFTGDQLRAIQHTVQASITDS</sequence>
<accession>A0A9W9Z500</accession>
<name>A0A9W9Z500_9CNID</name>
<reference evidence="2" key="1">
    <citation type="submission" date="2023-01" db="EMBL/GenBank/DDBJ databases">
        <title>Genome assembly of the deep-sea coral Lophelia pertusa.</title>
        <authorList>
            <person name="Herrera S."/>
            <person name="Cordes E."/>
        </authorList>
    </citation>
    <scope>NUCLEOTIDE SEQUENCE</scope>
    <source>
        <strain evidence="2">USNM1676648</strain>
        <tissue evidence="2">Polyp</tissue>
    </source>
</reference>
<evidence type="ECO:0000256" key="1">
    <source>
        <dbReference type="SAM" id="MobiDB-lite"/>
    </source>
</evidence>
<dbReference type="Proteomes" id="UP001163046">
    <property type="component" value="Unassembled WGS sequence"/>
</dbReference>
<dbReference type="AlphaFoldDB" id="A0A9W9Z500"/>